<organism evidence="2">
    <name type="scientific">Tanacetum cinerariifolium</name>
    <name type="common">Dalmatian daisy</name>
    <name type="synonym">Chrysanthemum cinerariifolium</name>
    <dbReference type="NCBI Taxonomy" id="118510"/>
    <lineage>
        <taxon>Eukaryota</taxon>
        <taxon>Viridiplantae</taxon>
        <taxon>Streptophyta</taxon>
        <taxon>Embryophyta</taxon>
        <taxon>Tracheophyta</taxon>
        <taxon>Spermatophyta</taxon>
        <taxon>Magnoliopsida</taxon>
        <taxon>eudicotyledons</taxon>
        <taxon>Gunneridae</taxon>
        <taxon>Pentapetalae</taxon>
        <taxon>asterids</taxon>
        <taxon>campanulids</taxon>
        <taxon>Asterales</taxon>
        <taxon>Asteraceae</taxon>
        <taxon>Asteroideae</taxon>
        <taxon>Anthemideae</taxon>
        <taxon>Anthemidinae</taxon>
        <taxon>Tanacetum</taxon>
    </lineage>
</organism>
<feature type="compositionally biased region" description="Basic and acidic residues" evidence="1">
    <location>
        <begin position="16"/>
        <end position="32"/>
    </location>
</feature>
<reference evidence="2" key="1">
    <citation type="journal article" date="2019" name="Sci. Rep.">
        <title>Draft genome of Tanacetum cinerariifolium, the natural source of mosquito coil.</title>
        <authorList>
            <person name="Yamashiro T."/>
            <person name="Shiraishi A."/>
            <person name="Satake H."/>
            <person name="Nakayama K."/>
        </authorList>
    </citation>
    <scope>NUCLEOTIDE SEQUENCE</scope>
</reference>
<gene>
    <name evidence="2" type="ORF">Tci_889638</name>
</gene>
<feature type="region of interest" description="Disordered" evidence="1">
    <location>
        <begin position="1"/>
        <end position="34"/>
    </location>
</feature>
<evidence type="ECO:0000313" key="2">
    <source>
        <dbReference type="EMBL" id="GFD17669.1"/>
    </source>
</evidence>
<evidence type="ECO:0000256" key="1">
    <source>
        <dbReference type="SAM" id="MobiDB-lite"/>
    </source>
</evidence>
<proteinExistence type="predicted"/>
<dbReference type="EMBL" id="BKCJ011301896">
    <property type="protein sequence ID" value="GFD17669.1"/>
    <property type="molecule type" value="Genomic_DNA"/>
</dbReference>
<feature type="non-terminal residue" evidence="2">
    <location>
        <position position="94"/>
    </location>
</feature>
<dbReference type="AlphaFoldDB" id="A0A699U8E1"/>
<accession>A0A699U8E1</accession>
<protein>
    <submittedName>
        <fullName evidence="2">Uncharacterized protein</fullName>
    </submittedName>
</protein>
<name>A0A699U8E1_TANCI</name>
<feature type="non-terminal residue" evidence="2">
    <location>
        <position position="1"/>
    </location>
</feature>
<comment type="caution">
    <text evidence="2">The sequence shown here is derived from an EMBL/GenBank/DDBJ whole genome shotgun (WGS) entry which is preliminary data.</text>
</comment>
<sequence>DQVQSPHDSPLSGGHTSDRAQEEPVNEGRIREETEELVSIARPGDSTVRPDVGNADPIVSPTTTTHIFNDEDITMVQTLIKIKEEKAKEKGVSI</sequence>